<dbReference type="RefSeq" id="XP_025362295.1">
    <property type="nucleotide sequence ID" value="XM_025506121.1"/>
</dbReference>
<evidence type="ECO:0000313" key="8">
    <source>
        <dbReference type="Proteomes" id="UP000245884"/>
    </source>
</evidence>
<gene>
    <name evidence="7" type="ORF">BDZ90DRAFT_232092</name>
</gene>
<keyword evidence="4 6" id="KW-0472">Membrane</keyword>
<evidence type="ECO:0000256" key="1">
    <source>
        <dbReference type="ARBA" id="ARBA00004141"/>
    </source>
</evidence>
<feature type="transmembrane region" description="Helical" evidence="6">
    <location>
        <begin position="132"/>
        <end position="150"/>
    </location>
</feature>
<dbReference type="GO" id="GO:0016020">
    <property type="term" value="C:membrane"/>
    <property type="evidence" value="ECO:0007669"/>
    <property type="project" value="UniProtKB-SubCell"/>
</dbReference>
<keyword evidence="3 6" id="KW-1133">Transmembrane helix</keyword>
<dbReference type="PANTHER" id="PTHR36460:SF1">
    <property type="entry name" value="UPF0132 DOMAIN PROTEIN (AFU_ORTHOLOGUE AFUA_3G10255)"/>
    <property type="match status" value="1"/>
</dbReference>
<evidence type="ECO:0000256" key="2">
    <source>
        <dbReference type="ARBA" id="ARBA00022692"/>
    </source>
</evidence>
<feature type="transmembrane region" description="Helical" evidence="6">
    <location>
        <begin position="77"/>
        <end position="97"/>
    </location>
</feature>
<evidence type="ECO:0000256" key="3">
    <source>
        <dbReference type="ARBA" id="ARBA00022989"/>
    </source>
</evidence>
<organism evidence="7 8">
    <name type="scientific">Jaminaea rosea</name>
    <dbReference type="NCBI Taxonomy" id="1569628"/>
    <lineage>
        <taxon>Eukaryota</taxon>
        <taxon>Fungi</taxon>
        <taxon>Dikarya</taxon>
        <taxon>Basidiomycota</taxon>
        <taxon>Ustilaginomycotina</taxon>
        <taxon>Exobasidiomycetes</taxon>
        <taxon>Microstromatales</taxon>
        <taxon>Microstromatales incertae sedis</taxon>
        <taxon>Jaminaea</taxon>
    </lineage>
</organism>
<keyword evidence="2 6" id="KW-0812">Transmembrane</keyword>
<dbReference type="EMBL" id="KZ819667">
    <property type="protein sequence ID" value="PWN27683.1"/>
    <property type="molecule type" value="Genomic_DNA"/>
</dbReference>
<name>A0A316UUU2_9BASI</name>
<evidence type="ECO:0000256" key="4">
    <source>
        <dbReference type="ARBA" id="ARBA00023136"/>
    </source>
</evidence>
<sequence length="151" mass="16510">MDENPYEDDPRYATESYQSGSLQHQQQQQQQQFQQTQQGGFGGSQAQQSLSSAGMGSWGSGVQPDAASYMTSQGVSISNLCFMAWALPPFSGVFVLIFETTNDLARFHAYQSSLCGVGMILALYILRSWFGWYTLSIIFGMGSLGACWVAG</sequence>
<evidence type="ECO:0000313" key="7">
    <source>
        <dbReference type="EMBL" id="PWN27683.1"/>
    </source>
</evidence>
<dbReference type="OrthoDB" id="5546837at2759"/>
<dbReference type="AlphaFoldDB" id="A0A316UUU2"/>
<accession>A0A316UUU2</accession>
<feature type="region of interest" description="Disordered" evidence="5">
    <location>
        <begin position="1"/>
        <end position="59"/>
    </location>
</feature>
<dbReference type="GeneID" id="37027944"/>
<feature type="transmembrane region" description="Helical" evidence="6">
    <location>
        <begin position="109"/>
        <end position="126"/>
    </location>
</feature>
<dbReference type="STRING" id="1569628.A0A316UUU2"/>
<feature type="compositionally biased region" description="Low complexity" evidence="5">
    <location>
        <begin position="18"/>
        <end position="55"/>
    </location>
</feature>
<protein>
    <submittedName>
        <fullName evidence="7">Uncharacterized protein</fullName>
    </submittedName>
</protein>
<keyword evidence="8" id="KW-1185">Reference proteome</keyword>
<proteinExistence type="predicted"/>
<dbReference type="PANTHER" id="PTHR36460">
    <property type="entry name" value="UPF0132 DOMAIN PROTEIN (AFU_ORTHOLOGUE AFUA_3G10255)"/>
    <property type="match status" value="1"/>
</dbReference>
<dbReference type="Proteomes" id="UP000245884">
    <property type="component" value="Unassembled WGS sequence"/>
</dbReference>
<reference evidence="7 8" key="1">
    <citation type="journal article" date="2018" name="Mol. Biol. Evol.">
        <title>Broad Genomic Sampling Reveals a Smut Pathogenic Ancestry of the Fungal Clade Ustilaginomycotina.</title>
        <authorList>
            <person name="Kijpornyongpan T."/>
            <person name="Mondo S.J."/>
            <person name="Barry K."/>
            <person name="Sandor L."/>
            <person name="Lee J."/>
            <person name="Lipzen A."/>
            <person name="Pangilinan J."/>
            <person name="LaButti K."/>
            <person name="Hainaut M."/>
            <person name="Henrissat B."/>
            <person name="Grigoriev I.V."/>
            <person name="Spatafora J.W."/>
            <person name="Aime M.C."/>
        </authorList>
    </citation>
    <scope>NUCLEOTIDE SEQUENCE [LARGE SCALE GENOMIC DNA]</scope>
    <source>
        <strain evidence="7 8">MCA 5214</strain>
    </source>
</reference>
<evidence type="ECO:0000256" key="5">
    <source>
        <dbReference type="SAM" id="MobiDB-lite"/>
    </source>
</evidence>
<comment type="subcellular location">
    <subcellularLocation>
        <location evidence="1">Membrane</location>
        <topology evidence="1">Multi-pass membrane protein</topology>
    </subcellularLocation>
</comment>
<evidence type="ECO:0000256" key="6">
    <source>
        <dbReference type="SAM" id="Phobius"/>
    </source>
</evidence>